<dbReference type="PANTHER" id="PTHR42912:SF80">
    <property type="entry name" value="METHYLTRANSFERASE DOMAIN-CONTAINING PROTEIN"/>
    <property type="match status" value="1"/>
</dbReference>
<dbReference type="Proteomes" id="UP000320239">
    <property type="component" value="Unassembled WGS sequence"/>
</dbReference>
<protein>
    <submittedName>
        <fullName evidence="2">Ubiquinone/menaquinone biosynthesis C-methylase UbiE</fullName>
    </submittedName>
</protein>
<dbReference type="AlphaFoldDB" id="A0A561VRT5"/>
<dbReference type="InterPro" id="IPR050508">
    <property type="entry name" value="Methyltransf_Superfamily"/>
</dbReference>
<keyword evidence="2" id="KW-0808">Transferase</keyword>
<keyword evidence="2" id="KW-0489">Methyltransferase</keyword>
<dbReference type="Gene3D" id="3.40.50.150">
    <property type="entry name" value="Vaccinia Virus protein VP39"/>
    <property type="match status" value="1"/>
</dbReference>
<accession>A0A561VRT5</accession>
<reference evidence="2 3" key="1">
    <citation type="submission" date="2019-06" db="EMBL/GenBank/DDBJ databases">
        <title>Sequencing the genomes of 1000 actinobacteria strains.</title>
        <authorList>
            <person name="Klenk H.-P."/>
        </authorList>
    </citation>
    <scope>NUCLEOTIDE SEQUENCE [LARGE SCALE GENOMIC DNA]</scope>
    <source>
        <strain evidence="2 3">DSM 43866</strain>
    </source>
</reference>
<proteinExistence type="predicted"/>
<evidence type="ECO:0000313" key="2">
    <source>
        <dbReference type="EMBL" id="TWG14345.1"/>
    </source>
</evidence>
<dbReference type="CDD" id="cd02440">
    <property type="entry name" value="AdoMet_MTases"/>
    <property type="match status" value="1"/>
</dbReference>
<dbReference type="InterPro" id="IPR029063">
    <property type="entry name" value="SAM-dependent_MTases_sf"/>
</dbReference>
<dbReference type="Pfam" id="PF13649">
    <property type="entry name" value="Methyltransf_25"/>
    <property type="match status" value="1"/>
</dbReference>
<dbReference type="InterPro" id="IPR041698">
    <property type="entry name" value="Methyltransf_25"/>
</dbReference>
<organism evidence="2 3">
    <name type="scientific">Actinoplanes teichomyceticus</name>
    <dbReference type="NCBI Taxonomy" id="1867"/>
    <lineage>
        <taxon>Bacteria</taxon>
        <taxon>Bacillati</taxon>
        <taxon>Actinomycetota</taxon>
        <taxon>Actinomycetes</taxon>
        <taxon>Micromonosporales</taxon>
        <taxon>Micromonosporaceae</taxon>
        <taxon>Actinoplanes</taxon>
    </lineage>
</organism>
<dbReference type="GO" id="GO:0032259">
    <property type="term" value="P:methylation"/>
    <property type="evidence" value="ECO:0007669"/>
    <property type="project" value="UniProtKB-KW"/>
</dbReference>
<evidence type="ECO:0000259" key="1">
    <source>
        <dbReference type="Pfam" id="PF13649"/>
    </source>
</evidence>
<sequence length="247" mass="26921">MPDDLFAHPRLAPLYDAFDSDRGDLPAYLEIVEALDPGHVVDVGCGTGTLATLLAGTGRTVTGVDPAAASLHVARAKPTASPVTWLHGGAGELPAVWGARPPADLALMTGNVAQVFLTDDDWAAALRGIHRVLRSGGHLVFEARRPEFRAWREWAADTAPVLRDVPGVGLVERHFGGLHVRLPLVSFRYEFHFHADRTVLTSDSTLRFRSRDEIAESLRTAGFDVLEVRDAPDRPGRENVFLAQRAR</sequence>
<evidence type="ECO:0000313" key="3">
    <source>
        <dbReference type="Proteomes" id="UP000320239"/>
    </source>
</evidence>
<dbReference type="GO" id="GO:0008168">
    <property type="term" value="F:methyltransferase activity"/>
    <property type="evidence" value="ECO:0007669"/>
    <property type="project" value="UniProtKB-KW"/>
</dbReference>
<dbReference type="OrthoDB" id="9811589at2"/>
<dbReference type="RefSeq" id="WP_122980326.1">
    <property type="nucleotide sequence ID" value="NZ_BOMX01000082.1"/>
</dbReference>
<keyword evidence="2" id="KW-0830">Ubiquinone</keyword>
<dbReference type="PANTHER" id="PTHR42912">
    <property type="entry name" value="METHYLTRANSFERASE"/>
    <property type="match status" value="1"/>
</dbReference>
<dbReference type="SUPFAM" id="SSF53335">
    <property type="entry name" value="S-adenosyl-L-methionine-dependent methyltransferases"/>
    <property type="match status" value="1"/>
</dbReference>
<keyword evidence="3" id="KW-1185">Reference proteome</keyword>
<feature type="domain" description="Methyltransferase" evidence="1">
    <location>
        <begin position="40"/>
        <end position="137"/>
    </location>
</feature>
<dbReference type="EMBL" id="VIWY01000004">
    <property type="protein sequence ID" value="TWG14345.1"/>
    <property type="molecule type" value="Genomic_DNA"/>
</dbReference>
<name>A0A561VRT5_ACTTI</name>
<gene>
    <name evidence="2" type="ORF">FHX34_104645</name>
</gene>
<comment type="caution">
    <text evidence="2">The sequence shown here is derived from an EMBL/GenBank/DDBJ whole genome shotgun (WGS) entry which is preliminary data.</text>
</comment>